<protein>
    <submittedName>
        <fullName evidence="2">Glycosyltransferase</fullName>
    </submittedName>
</protein>
<name>A0A9D5JSW6_9BACT</name>
<evidence type="ECO:0000313" key="3">
    <source>
        <dbReference type="Proteomes" id="UP000649604"/>
    </source>
</evidence>
<reference evidence="2" key="1">
    <citation type="submission" date="2019-11" db="EMBL/GenBank/DDBJ databases">
        <title>Microbial mats filling the niche in hypersaline microbial mats.</title>
        <authorList>
            <person name="Wong H.L."/>
            <person name="Macleod F.I."/>
            <person name="White R.A. III"/>
            <person name="Burns B.P."/>
        </authorList>
    </citation>
    <scope>NUCLEOTIDE SEQUENCE</scope>
    <source>
        <strain evidence="2">Rbin_158</strain>
    </source>
</reference>
<dbReference type="Pfam" id="PF13469">
    <property type="entry name" value="Sulfotransfer_3"/>
    <property type="match status" value="1"/>
</dbReference>
<dbReference type="CDD" id="cd00761">
    <property type="entry name" value="Glyco_tranf_GTA_type"/>
    <property type="match status" value="1"/>
</dbReference>
<dbReference type="PANTHER" id="PTHR22916:SF3">
    <property type="entry name" value="UDP-GLCNAC:BETAGAL BETA-1,3-N-ACETYLGLUCOSAMINYLTRANSFERASE-LIKE PROTEIN 1"/>
    <property type="match status" value="1"/>
</dbReference>
<organism evidence="2 3">
    <name type="scientific">candidate division KSB3 bacterium</name>
    <dbReference type="NCBI Taxonomy" id="2044937"/>
    <lineage>
        <taxon>Bacteria</taxon>
        <taxon>candidate division KSB3</taxon>
    </lineage>
</organism>
<dbReference type="Proteomes" id="UP000649604">
    <property type="component" value="Unassembled WGS sequence"/>
</dbReference>
<comment type="caution">
    <text evidence="2">The sequence shown here is derived from an EMBL/GenBank/DDBJ whole genome shotgun (WGS) entry which is preliminary data.</text>
</comment>
<dbReference type="PANTHER" id="PTHR22916">
    <property type="entry name" value="GLYCOSYLTRANSFERASE"/>
    <property type="match status" value="1"/>
</dbReference>
<dbReference type="SUPFAM" id="SSF53448">
    <property type="entry name" value="Nucleotide-diphospho-sugar transferases"/>
    <property type="match status" value="1"/>
</dbReference>
<evidence type="ECO:0000259" key="1">
    <source>
        <dbReference type="Pfam" id="PF00535"/>
    </source>
</evidence>
<feature type="non-terminal residue" evidence="2">
    <location>
        <position position="572"/>
    </location>
</feature>
<evidence type="ECO:0000313" key="2">
    <source>
        <dbReference type="EMBL" id="MBD3323649.1"/>
    </source>
</evidence>
<dbReference type="AlphaFoldDB" id="A0A9D5JSW6"/>
<proteinExistence type="predicted"/>
<sequence>MPMHFTTLHHVDQQTIDRMYAEYAPVFVLTTGRSGSKFLALLLNQSPQICAYHEPRPTLQYFPHEVYHQQDQREKLTAMFNAARLELLLETYISGKIFVEANQSLTFFAPVISEVLPQAKFIHLTRHPGDFVRSAVRKGWYQKDSIWESGRVRMANDQTWNSLDQIAQLCWLWHNTHQFIEAAKQHLSPDRALTIGMEDLVTEVSQVHALFEFIGAAAIPDAEIPTHQTTRRNKLVISPDEPPNLQKLPHFPTYPLWDAQKKKTLRTYCADLSDRYGYAIPLPPTAPPLQPRISVVIPNYNGGKYLKECLDSVLQQTYPHLEILVCDDGSTDDSAAIIHQYEQRYPGQIKGIYLDRQHGVSFARNTAIRQATGEYLTTLDSDDYYANPQKLAQEMALIQHYKQEKQQNIIAFSDIMLVDEAGHVMRSQAMSQGIGEGQIFERILTWACMIPRDFVASKDAYTQVDGFDEAFLIFQTWELKLHLARYYEFYYTGVPGTAYRQHQAGLSSQPFRDQNRYLWQIFNNYLPLASPADQAALRDKFTAFMQARQQEYRDYLIFRMNQKTLAENRLHA</sequence>
<dbReference type="InterPro" id="IPR027417">
    <property type="entry name" value="P-loop_NTPase"/>
</dbReference>
<dbReference type="Gene3D" id="3.40.50.300">
    <property type="entry name" value="P-loop containing nucleotide triphosphate hydrolases"/>
    <property type="match status" value="1"/>
</dbReference>
<dbReference type="EMBL" id="WJJP01000111">
    <property type="protein sequence ID" value="MBD3323649.1"/>
    <property type="molecule type" value="Genomic_DNA"/>
</dbReference>
<dbReference type="InterPro" id="IPR001173">
    <property type="entry name" value="Glyco_trans_2-like"/>
</dbReference>
<accession>A0A9D5JSW6</accession>
<dbReference type="Gene3D" id="3.90.550.10">
    <property type="entry name" value="Spore Coat Polysaccharide Biosynthesis Protein SpsA, Chain A"/>
    <property type="match status" value="1"/>
</dbReference>
<dbReference type="GO" id="GO:0016758">
    <property type="term" value="F:hexosyltransferase activity"/>
    <property type="evidence" value="ECO:0007669"/>
    <property type="project" value="UniProtKB-ARBA"/>
</dbReference>
<gene>
    <name evidence="2" type="ORF">GF339_03635</name>
</gene>
<dbReference type="Pfam" id="PF00535">
    <property type="entry name" value="Glycos_transf_2"/>
    <property type="match status" value="1"/>
</dbReference>
<dbReference type="SUPFAM" id="SSF52540">
    <property type="entry name" value="P-loop containing nucleoside triphosphate hydrolases"/>
    <property type="match status" value="1"/>
</dbReference>
<feature type="domain" description="Glycosyltransferase 2-like" evidence="1">
    <location>
        <begin position="294"/>
        <end position="391"/>
    </location>
</feature>
<dbReference type="InterPro" id="IPR029044">
    <property type="entry name" value="Nucleotide-diphossugar_trans"/>
</dbReference>